<dbReference type="EMBL" id="JAUIZM010000003">
    <property type="protein sequence ID" value="KAK1392403.1"/>
    <property type="molecule type" value="Genomic_DNA"/>
</dbReference>
<gene>
    <name evidence="2" type="ORF">POM88_011459</name>
</gene>
<evidence type="ECO:0000313" key="3">
    <source>
        <dbReference type="Proteomes" id="UP001237642"/>
    </source>
</evidence>
<name>A0AAD8N2F4_9APIA</name>
<feature type="compositionally biased region" description="Basic residues" evidence="1">
    <location>
        <begin position="1"/>
        <end position="11"/>
    </location>
</feature>
<reference evidence="2" key="2">
    <citation type="submission" date="2023-05" db="EMBL/GenBank/DDBJ databases">
        <authorList>
            <person name="Schelkunov M.I."/>
        </authorList>
    </citation>
    <scope>NUCLEOTIDE SEQUENCE</scope>
    <source>
        <strain evidence="2">Hsosn_3</strain>
        <tissue evidence="2">Leaf</tissue>
    </source>
</reference>
<sequence length="271" mass="30354">MEQAPRKRGRPKVFSDQRDGGGTETVEIICTADVPWERGQQRLSREENETRGLPHEEDGGATLNENGRNGVSDESLGASDAMGADSTVPKETYLGFDVIPSKVPPYSSMKNILTTAVWADQKHRNTATCRGRNLYYHNDYSGKEAEVEIGFESGGLAQSVLKQGLARRIGTGRNVNILADPWLPNDEDPYVYTVNEALTVKMVSSLMITGHNQWDVDLLADFFEDRDTNLILFIPSQNADSWYWSRENLGRSTVKECVFADTRDERSQPFE</sequence>
<organism evidence="2 3">
    <name type="scientific">Heracleum sosnowskyi</name>
    <dbReference type="NCBI Taxonomy" id="360622"/>
    <lineage>
        <taxon>Eukaryota</taxon>
        <taxon>Viridiplantae</taxon>
        <taxon>Streptophyta</taxon>
        <taxon>Embryophyta</taxon>
        <taxon>Tracheophyta</taxon>
        <taxon>Spermatophyta</taxon>
        <taxon>Magnoliopsida</taxon>
        <taxon>eudicotyledons</taxon>
        <taxon>Gunneridae</taxon>
        <taxon>Pentapetalae</taxon>
        <taxon>asterids</taxon>
        <taxon>campanulids</taxon>
        <taxon>Apiales</taxon>
        <taxon>Apiaceae</taxon>
        <taxon>Apioideae</taxon>
        <taxon>apioid superclade</taxon>
        <taxon>Tordylieae</taxon>
        <taxon>Tordyliinae</taxon>
        <taxon>Heracleum</taxon>
    </lineage>
</organism>
<evidence type="ECO:0000313" key="2">
    <source>
        <dbReference type="EMBL" id="KAK1392403.1"/>
    </source>
</evidence>
<accession>A0AAD8N2F4</accession>
<dbReference type="AlphaFoldDB" id="A0AAD8N2F4"/>
<feature type="compositionally biased region" description="Basic and acidic residues" evidence="1">
    <location>
        <begin position="37"/>
        <end position="58"/>
    </location>
</feature>
<evidence type="ECO:0000256" key="1">
    <source>
        <dbReference type="SAM" id="MobiDB-lite"/>
    </source>
</evidence>
<feature type="region of interest" description="Disordered" evidence="1">
    <location>
        <begin position="37"/>
        <end position="86"/>
    </location>
</feature>
<proteinExistence type="predicted"/>
<feature type="region of interest" description="Disordered" evidence="1">
    <location>
        <begin position="1"/>
        <end position="25"/>
    </location>
</feature>
<comment type="caution">
    <text evidence="2">The sequence shown here is derived from an EMBL/GenBank/DDBJ whole genome shotgun (WGS) entry which is preliminary data.</text>
</comment>
<reference evidence="2" key="1">
    <citation type="submission" date="2023-02" db="EMBL/GenBank/DDBJ databases">
        <title>Genome of toxic invasive species Heracleum sosnowskyi carries increased number of genes despite the absence of recent whole-genome duplications.</title>
        <authorList>
            <person name="Schelkunov M."/>
            <person name="Shtratnikova V."/>
            <person name="Makarenko M."/>
            <person name="Klepikova A."/>
            <person name="Omelchenko D."/>
            <person name="Novikova G."/>
            <person name="Obukhova E."/>
            <person name="Bogdanov V."/>
            <person name="Penin A."/>
            <person name="Logacheva M."/>
        </authorList>
    </citation>
    <scope>NUCLEOTIDE SEQUENCE</scope>
    <source>
        <strain evidence="2">Hsosn_3</strain>
        <tissue evidence="2">Leaf</tissue>
    </source>
</reference>
<dbReference type="Proteomes" id="UP001237642">
    <property type="component" value="Unassembled WGS sequence"/>
</dbReference>
<protein>
    <submittedName>
        <fullName evidence="2">Uncharacterized protein</fullName>
    </submittedName>
</protein>
<keyword evidence="3" id="KW-1185">Reference proteome</keyword>